<dbReference type="Gene3D" id="1.10.287.2210">
    <property type="match status" value="1"/>
</dbReference>
<evidence type="ECO:0000313" key="3">
    <source>
        <dbReference type="Proteomes" id="UP000189580"/>
    </source>
</evidence>
<dbReference type="Pfam" id="PF16547">
    <property type="entry name" value="BLM10_N"/>
    <property type="match status" value="1"/>
</dbReference>
<dbReference type="GO" id="GO:0070628">
    <property type="term" value="F:proteasome binding"/>
    <property type="evidence" value="ECO:0007669"/>
    <property type="project" value="InterPro"/>
</dbReference>
<dbReference type="GO" id="GO:0005829">
    <property type="term" value="C:cytosol"/>
    <property type="evidence" value="ECO:0007669"/>
    <property type="project" value="TreeGrafter"/>
</dbReference>
<dbReference type="RefSeq" id="XP_018736660.1">
    <property type="nucleotide sequence ID" value="XM_018882266.1"/>
</dbReference>
<accession>A0A167EKH5</accession>
<dbReference type="GO" id="GO:0016504">
    <property type="term" value="F:peptidase activator activity"/>
    <property type="evidence" value="ECO:0007669"/>
    <property type="project" value="InterPro"/>
</dbReference>
<dbReference type="InterPro" id="IPR032372">
    <property type="entry name" value="Blm10_N"/>
</dbReference>
<name>A0A167EKH5_9ASCO</name>
<dbReference type="GO" id="GO:0005634">
    <property type="term" value="C:nucleus"/>
    <property type="evidence" value="ECO:0007669"/>
    <property type="project" value="TreeGrafter"/>
</dbReference>
<dbReference type="EMBL" id="CP014502">
    <property type="protein sequence ID" value="ANB14183.1"/>
    <property type="molecule type" value="Genomic_DNA"/>
</dbReference>
<evidence type="ECO:0000313" key="2">
    <source>
        <dbReference type="EMBL" id="ANB14183.1"/>
    </source>
</evidence>
<proteinExistence type="predicted"/>
<feature type="domain" description="Proteasome activator Blm10 N-terminal" evidence="1">
    <location>
        <begin position="19"/>
        <end position="64"/>
    </location>
</feature>
<dbReference type="GeneID" id="30037352"/>
<dbReference type="AlphaFoldDB" id="A0A167EKH5"/>
<dbReference type="KEGG" id="slb:AWJ20_5142"/>
<dbReference type="Proteomes" id="UP000189580">
    <property type="component" value="Chromosome d"/>
</dbReference>
<gene>
    <name evidence="2" type="ORF">AWJ20_5142</name>
</gene>
<reference evidence="2 3" key="1">
    <citation type="submission" date="2016-02" db="EMBL/GenBank/DDBJ databases">
        <title>Complete genome sequence and transcriptome regulation of the pentose utilising yeast Sugiyamaella lignohabitans.</title>
        <authorList>
            <person name="Bellasio M."/>
            <person name="Peymann A."/>
            <person name="Valli M."/>
            <person name="Sipitzky M."/>
            <person name="Graf A."/>
            <person name="Sauer M."/>
            <person name="Marx H."/>
            <person name="Mattanovich D."/>
        </authorList>
    </citation>
    <scope>NUCLEOTIDE SEQUENCE [LARGE SCALE GENOMIC DNA]</scope>
    <source>
        <strain evidence="2 3">CBS 10342</strain>
    </source>
</reference>
<dbReference type="PANTHER" id="PTHR32170:SF3">
    <property type="entry name" value="PROTEASOME ACTIVATOR COMPLEX SUBUNIT 4"/>
    <property type="match status" value="1"/>
</dbReference>
<protein>
    <recommendedName>
        <fullName evidence="1">Proteasome activator Blm10 N-terminal domain-containing protein</fullName>
    </recommendedName>
</protein>
<organism evidence="2 3">
    <name type="scientific">Sugiyamaella lignohabitans</name>
    <dbReference type="NCBI Taxonomy" id="796027"/>
    <lineage>
        <taxon>Eukaryota</taxon>
        <taxon>Fungi</taxon>
        <taxon>Dikarya</taxon>
        <taxon>Ascomycota</taxon>
        <taxon>Saccharomycotina</taxon>
        <taxon>Dipodascomycetes</taxon>
        <taxon>Dipodascales</taxon>
        <taxon>Trichomonascaceae</taxon>
        <taxon>Sugiyamaella</taxon>
    </lineage>
</organism>
<dbReference type="PANTHER" id="PTHR32170">
    <property type="entry name" value="PROTEASOME ACTIVATOR COMPLEX SUBUNIT 4"/>
    <property type="match status" value="1"/>
</dbReference>
<dbReference type="InterPro" id="IPR035309">
    <property type="entry name" value="PSME4"/>
</dbReference>
<evidence type="ECO:0000259" key="1">
    <source>
        <dbReference type="Pfam" id="PF16547"/>
    </source>
</evidence>
<keyword evidence="3" id="KW-1185">Reference proteome</keyword>
<sequence length="277" mass="31012">MTPSTDLGEGKVIAKGNSFRSRPRTFPYISALPYECETQEERLEHLDHIIANLYIAIKGDDLKGIIGNSTGPAVYHWTKELRSWISLKFDMPLETRIKLIKLYYSLALAGTDGAAMEKFINMFCLLCKDDLFQDTVKPQDLDLDWRTLVVVMRKLAFPQQSSYEGSISKSFSALSRLAQVARHLIKPELTLQILEEILPHVSLPCQNDFGCSSNLSPPHARLERSERSRGVWGGAPAAGGIADQELTKEVCRFEGKCIPQCYEFADSAYACCASRGR</sequence>
<dbReference type="OrthoDB" id="17907at2759"/>
<dbReference type="GO" id="GO:0010499">
    <property type="term" value="P:proteasomal ubiquitin-independent protein catabolic process"/>
    <property type="evidence" value="ECO:0007669"/>
    <property type="project" value="TreeGrafter"/>
</dbReference>